<accession>A0A447TEP2</accession>
<reference evidence="2 3" key="1">
    <citation type="submission" date="2018-12" db="EMBL/GenBank/DDBJ databases">
        <authorList>
            <consortium name="Pathogen Informatics"/>
        </authorList>
    </citation>
    <scope>NUCLEOTIDE SEQUENCE [LARGE SCALE GENOMIC DNA]</scope>
    <source>
        <strain evidence="2 3">NCTC9695</strain>
    </source>
</reference>
<dbReference type="Proteomes" id="UP000275777">
    <property type="component" value="Chromosome"/>
</dbReference>
<protein>
    <submittedName>
        <fullName evidence="2">Uncharacterized protein</fullName>
    </submittedName>
</protein>
<feature type="region of interest" description="Disordered" evidence="1">
    <location>
        <begin position="69"/>
        <end position="100"/>
    </location>
</feature>
<evidence type="ECO:0000256" key="1">
    <source>
        <dbReference type="SAM" id="MobiDB-lite"/>
    </source>
</evidence>
<dbReference type="AlphaFoldDB" id="A0A447TEP2"/>
<organism evidence="2 3">
    <name type="scientific">Chromobacterium violaceum</name>
    <dbReference type="NCBI Taxonomy" id="536"/>
    <lineage>
        <taxon>Bacteria</taxon>
        <taxon>Pseudomonadati</taxon>
        <taxon>Pseudomonadota</taxon>
        <taxon>Betaproteobacteria</taxon>
        <taxon>Neisseriales</taxon>
        <taxon>Chromobacteriaceae</taxon>
        <taxon>Chromobacterium</taxon>
    </lineage>
</organism>
<dbReference type="EMBL" id="LR134182">
    <property type="protein sequence ID" value="VEB43342.1"/>
    <property type="molecule type" value="Genomic_DNA"/>
</dbReference>
<evidence type="ECO:0000313" key="3">
    <source>
        <dbReference type="Proteomes" id="UP000275777"/>
    </source>
</evidence>
<name>A0A447TEP2_CHRVL</name>
<gene>
    <name evidence="2" type="ORF">NCTC9695_03799</name>
</gene>
<proteinExistence type="predicted"/>
<evidence type="ECO:0000313" key="2">
    <source>
        <dbReference type="EMBL" id="VEB43342.1"/>
    </source>
</evidence>
<sequence length="255" mass="27075">MNVADVCAPEDLSRLNAALACGGRMQRLRLRLMDGDGRTVDCELVLTPQEESMDGAAWLLQAEDLGRGSHPVGKPPACRRSWKRWPAPSTSGAGSGTPPRSRCGGMRACAHCMASAAKKRLTGRAGGMRAPRRAGGLGQALAEELGMWPRPGGIAASWTGRDACAGSGSSPGWKGMSRPGAAGRRIMLGCRQSAGRAGRVAPRAEELQTVLDAMPAMVSYWDGNLHNVFATAHTWTGWAWRWRMSGTPSAPRDRG</sequence>